<accession>A0A367QLB1</accession>
<dbReference type="Proteomes" id="UP000252107">
    <property type="component" value="Unassembled WGS sequence"/>
</dbReference>
<feature type="region of interest" description="Disordered" evidence="1">
    <location>
        <begin position="191"/>
        <end position="216"/>
    </location>
</feature>
<evidence type="ECO:0000256" key="1">
    <source>
        <dbReference type="SAM" id="MobiDB-lite"/>
    </source>
</evidence>
<evidence type="ECO:0000313" key="2">
    <source>
        <dbReference type="EMBL" id="RCJ24044.1"/>
    </source>
</evidence>
<evidence type="ECO:0008006" key="4">
    <source>
        <dbReference type="Google" id="ProtNLM"/>
    </source>
</evidence>
<gene>
    <name evidence="2" type="ORF">A6770_28780</name>
</gene>
<dbReference type="EMBL" id="LXQD01000320">
    <property type="protein sequence ID" value="RCJ24044.1"/>
    <property type="molecule type" value="Genomic_DNA"/>
</dbReference>
<organism evidence="2 3">
    <name type="scientific">Nostoc minutum NIES-26</name>
    <dbReference type="NCBI Taxonomy" id="1844469"/>
    <lineage>
        <taxon>Bacteria</taxon>
        <taxon>Bacillati</taxon>
        <taxon>Cyanobacteriota</taxon>
        <taxon>Cyanophyceae</taxon>
        <taxon>Nostocales</taxon>
        <taxon>Nostocaceae</taxon>
        <taxon>Nostoc</taxon>
    </lineage>
</organism>
<sequence>MSSKLITPESPLLVPPLLAAEIGLPEAMILQQIHYFCQISKHIKQDGRRWFWKTLQDWGQTLPFLKISTIRRAIANLRNFELIDVCRHSQKTWYQANWFTVNVENVEALWNRICQNQQIDVSTLNISSCSPRADQIKEFTPKEFSSQQHVAAEEKKDDEAEGGILAEKNEALEQTQITRFVDEPELVNSASETDFREDSFSAAAAEPVEKSSQAVSPLPVQGDRYFDEAELDDLVDFDESQVSEAGVEVGTDKPSKYQIKEICTELRRLRINPEPCLGVVKKHWANVQGAIARVKDAIAEGWCDNPTGLFINSCKSGAKGKNTVTTDVSEWFEWARKQRIVLAMSGSKVYTPDGEAVELQEMMRRFPVQE</sequence>
<dbReference type="AlphaFoldDB" id="A0A367QLB1"/>
<keyword evidence="3" id="KW-1185">Reference proteome</keyword>
<evidence type="ECO:0000313" key="3">
    <source>
        <dbReference type="Proteomes" id="UP000252107"/>
    </source>
</evidence>
<name>A0A367QLB1_9NOSO</name>
<protein>
    <recommendedName>
        <fullName evidence="4">Replication protein</fullName>
    </recommendedName>
</protein>
<proteinExistence type="predicted"/>
<reference evidence="2" key="1">
    <citation type="submission" date="2016-04" db="EMBL/GenBank/DDBJ databases">
        <authorList>
            <person name="Tabuchi Yagui T.R."/>
        </authorList>
    </citation>
    <scope>NUCLEOTIDE SEQUENCE [LARGE SCALE GENOMIC DNA]</scope>
    <source>
        <strain evidence="2">NIES-26</strain>
    </source>
</reference>
<comment type="caution">
    <text evidence="2">The sequence shown here is derived from an EMBL/GenBank/DDBJ whole genome shotgun (WGS) entry which is preliminary data.</text>
</comment>